<dbReference type="InterPro" id="IPR012674">
    <property type="entry name" value="Calycin"/>
</dbReference>
<gene>
    <name evidence="4" type="ORF">FUG_LOCUS202878</name>
    <name evidence="3" type="ORF">MDCFG202_LOCUS534590</name>
</gene>
<dbReference type="EMBL" id="CAAKMV010000123">
    <property type="protein sequence ID" value="VIO56241.1"/>
    <property type="molecule type" value="Genomic_DNA"/>
</dbReference>
<evidence type="ECO:0000259" key="2">
    <source>
        <dbReference type="Pfam" id="PF17409"/>
    </source>
</evidence>
<evidence type="ECO:0000313" key="3">
    <source>
        <dbReference type="EMBL" id="CAG2007117.1"/>
    </source>
</evidence>
<name>A0A2H3GWQ2_GIBZA</name>
<dbReference type="InterPro" id="IPR024724">
    <property type="entry name" value="MoaF_N"/>
</dbReference>
<organism evidence="3 5">
    <name type="scientific">Gibberella zeae</name>
    <name type="common">Wheat head blight fungus</name>
    <name type="synonym">Fusarium graminearum</name>
    <dbReference type="NCBI Taxonomy" id="5518"/>
    <lineage>
        <taxon>Eukaryota</taxon>
        <taxon>Fungi</taxon>
        <taxon>Dikarya</taxon>
        <taxon>Ascomycota</taxon>
        <taxon>Pezizomycotina</taxon>
        <taxon>Sordariomycetes</taxon>
        <taxon>Hypocreomycetidae</taxon>
        <taxon>Hypocreales</taxon>
        <taxon>Nectriaceae</taxon>
        <taxon>Fusarium</taxon>
    </lineage>
</organism>
<reference evidence="3" key="2">
    <citation type="submission" date="2021-03" db="EMBL/GenBank/DDBJ databases">
        <authorList>
            <person name="Alouane T."/>
            <person name="Langin T."/>
            <person name="Bonhomme L."/>
        </authorList>
    </citation>
    <scope>NUCLEOTIDE SEQUENCE</scope>
    <source>
        <strain evidence="3">MDC_Fg202</strain>
    </source>
</reference>
<dbReference type="AlphaFoldDB" id="A0A2H3GWQ2"/>
<dbReference type="Gene3D" id="2.40.128.20">
    <property type="match status" value="2"/>
</dbReference>
<feature type="domain" description="MoaF C-terminal" evidence="2">
    <location>
        <begin position="150"/>
        <end position="260"/>
    </location>
</feature>
<evidence type="ECO:0008006" key="6">
    <source>
        <dbReference type="Google" id="ProtNLM"/>
    </source>
</evidence>
<dbReference type="Pfam" id="PF17409">
    <property type="entry name" value="MoaF_C"/>
    <property type="match status" value="1"/>
</dbReference>
<evidence type="ECO:0000259" key="1">
    <source>
        <dbReference type="Pfam" id="PF10703"/>
    </source>
</evidence>
<evidence type="ECO:0000313" key="4">
    <source>
        <dbReference type="EMBL" id="VIO56241.1"/>
    </source>
</evidence>
<dbReference type="OrthoDB" id="4353530at2759"/>
<dbReference type="Pfam" id="PF10703">
    <property type="entry name" value="MoaF"/>
    <property type="match status" value="1"/>
</dbReference>
<reference evidence="4" key="1">
    <citation type="submission" date="2019-04" db="EMBL/GenBank/DDBJ databases">
        <authorList>
            <person name="Melise S."/>
            <person name="Noan J."/>
            <person name="Okalmin O."/>
        </authorList>
    </citation>
    <scope>NUCLEOTIDE SEQUENCE</scope>
    <source>
        <strain evidence="4">FN9</strain>
    </source>
</reference>
<evidence type="ECO:0000313" key="5">
    <source>
        <dbReference type="Proteomes" id="UP000746612"/>
    </source>
</evidence>
<protein>
    <recommendedName>
        <fullName evidence="6">Molybdenum cofactor biosynthesis protein F</fullName>
    </recommendedName>
</protein>
<dbReference type="Proteomes" id="UP000746612">
    <property type="component" value="Unassembled WGS sequence"/>
</dbReference>
<accession>A0A2H3GWQ2</accession>
<dbReference type="EMBL" id="CAJPIJ010000185">
    <property type="protein sequence ID" value="CAG2007117.1"/>
    <property type="molecule type" value="Genomic_DNA"/>
</dbReference>
<feature type="domain" description="Molybdenum cofactor biosynthesis protein F N-terminal" evidence="1">
    <location>
        <begin position="17"/>
        <end position="124"/>
    </location>
</feature>
<dbReference type="InterPro" id="IPR035348">
    <property type="entry name" value="MoaF_C"/>
</dbReference>
<proteinExistence type="predicted"/>
<sequence>MPSVAVSDNPNFVPVADWPTLEAMATGFREHLMPASGKLQSRTITHTFDNGMKISHEFAADSLTWTILEGQDKGKSGKADYEAFEVRPGVFFIDFLKPAYNEVVTMVVDLETGQAITGVSGFKDEDAQRRTYTVFMNATVYQDQPVQAFSTTEDLIGKHILYRYSSKDAYEHIYLNKGTFVWHCLAGTERGLADAEKCKMLKLRDGLYLLFWTETIMPVESLVVIDLEHMRSTGRFYCWDPKPREAVHVRFGSHATVVAVTSPMQTLRQVSQKGSV</sequence>